<sequence length="84" mass="9481">MESEALSSAKTEKTPSDSDIKQERPARKRSFFNYRNLKGSATPYILTWLVVTIRDPGIGMYHGFSRITNDPNNVATICFFPPTP</sequence>
<keyword evidence="3" id="KW-1185">Reference proteome</keyword>
<dbReference type="Proteomes" id="UP000593574">
    <property type="component" value="Unassembled WGS sequence"/>
</dbReference>
<reference evidence="2 3" key="1">
    <citation type="journal article" date="2019" name="Genome Biol. Evol.">
        <title>Insights into the evolution of the New World diploid cottons (Gossypium, subgenus Houzingenia) based on genome sequencing.</title>
        <authorList>
            <person name="Grover C.E."/>
            <person name="Arick M.A. 2nd"/>
            <person name="Thrash A."/>
            <person name="Conover J.L."/>
            <person name="Sanders W.S."/>
            <person name="Peterson D.G."/>
            <person name="Frelichowski J.E."/>
            <person name="Scheffler J.A."/>
            <person name="Scheffler B.E."/>
            <person name="Wendel J.F."/>
        </authorList>
    </citation>
    <scope>NUCLEOTIDE SEQUENCE [LARGE SCALE GENOMIC DNA]</scope>
    <source>
        <strain evidence="2">4</strain>
        <tissue evidence="2">Leaf</tissue>
    </source>
</reference>
<comment type="caution">
    <text evidence="2">The sequence shown here is derived from an EMBL/GenBank/DDBJ whole genome shotgun (WGS) entry which is preliminary data.</text>
</comment>
<feature type="region of interest" description="Disordered" evidence="1">
    <location>
        <begin position="1"/>
        <end position="25"/>
    </location>
</feature>
<feature type="compositionally biased region" description="Basic and acidic residues" evidence="1">
    <location>
        <begin position="10"/>
        <end position="25"/>
    </location>
</feature>
<protein>
    <submittedName>
        <fullName evidence="2">Uncharacterized protein</fullName>
    </submittedName>
</protein>
<evidence type="ECO:0000313" key="2">
    <source>
        <dbReference type="EMBL" id="MBA0719503.1"/>
    </source>
</evidence>
<evidence type="ECO:0000313" key="3">
    <source>
        <dbReference type="Proteomes" id="UP000593574"/>
    </source>
</evidence>
<dbReference type="AlphaFoldDB" id="A0A7J9A605"/>
<dbReference type="EMBL" id="JABEZV010000009">
    <property type="protein sequence ID" value="MBA0719503.1"/>
    <property type="molecule type" value="Genomic_DNA"/>
</dbReference>
<organism evidence="2 3">
    <name type="scientific">Gossypium laxum</name>
    <dbReference type="NCBI Taxonomy" id="34288"/>
    <lineage>
        <taxon>Eukaryota</taxon>
        <taxon>Viridiplantae</taxon>
        <taxon>Streptophyta</taxon>
        <taxon>Embryophyta</taxon>
        <taxon>Tracheophyta</taxon>
        <taxon>Spermatophyta</taxon>
        <taxon>Magnoliopsida</taxon>
        <taxon>eudicotyledons</taxon>
        <taxon>Gunneridae</taxon>
        <taxon>Pentapetalae</taxon>
        <taxon>rosids</taxon>
        <taxon>malvids</taxon>
        <taxon>Malvales</taxon>
        <taxon>Malvaceae</taxon>
        <taxon>Malvoideae</taxon>
        <taxon>Gossypium</taxon>
    </lineage>
</organism>
<accession>A0A7J9A605</accession>
<gene>
    <name evidence="2" type="ORF">Golax_007175</name>
</gene>
<proteinExistence type="predicted"/>
<evidence type="ECO:0000256" key="1">
    <source>
        <dbReference type="SAM" id="MobiDB-lite"/>
    </source>
</evidence>
<name>A0A7J9A605_9ROSI</name>